<protein>
    <submittedName>
        <fullName evidence="4">Saccharopine dehydrogenase NADP-binding domain-containing protein</fullName>
    </submittedName>
</protein>
<dbReference type="Gene3D" id="3.30.360.10">
    <property type="entry name" value="Dihydrodipicolinate Reductase, domain 2"/>
    <property type="match status" value="1"/>
</dbReference>
<dbReference type="PANTHER" id="PTHR11133:SF22">
    <property type="entry name" value="ALPHA-AMINOADIPIC SEMIALDEHYDE SYNTHASE, MITOCHONDRIAL"/>
    <property type="match status" value="1"/>
</dbReference>
<name>A0A937K0L2_9BACT</name>
<dbReference type="Pfam" id="PF16653">
    <property type="entry name" value="Sacchrp_dh_C"/>
    <property type="match status" value="1"/>
</dbReference>
<dbReference type="Pfam" id="PF03435">
    <property type="entry name" value="Sacchrp_dh_NADP"/>
    <property type="match status" value="1"/>
</dbReference>
<dbReference type="Gene3D" id="3.40.50.720">
    <property type="entry name" value="NAD(P)-binding Rossmann-like Domain"/>
    <property type="match status" value="1"/>
</dbReference>
<evidence type="ECO:0000313" key="4">
    <source>
        <dbReference type="EMBL" id="MBL3656456.1"/>
    </source>
</evidence>
<dbReference type="Gene3D" id="1.10.1870.10">
    <property type="entry name" value="Domain 3, Saccharopine reductase"/>
    <property type="match status" value="1"/>
</dbReference>
<dbReference type="SUPFAM" id="SSF51735">
    <property type="entry name" value="NAD(P)-binding Rossmann-fold domains"/>
    <property type="match status" value="1"/>
</dbReference>
<dbReference type="GO" id="GO:0019878">
    <property type="term" value="P:lysine biosynthetic process via aminoadipic acid"/>
    <property type="evidence" value="ECO:0007669"/>
    <property type="project" value="TreeGrafter"/>
</dbReference>
<proteinExistence type="predicted"/>
<dbReference type="EMBL" id="JAESIY010000005">
    <property type="protein sequence ID" value="MBL3656456.1"/>
    <property type="molecule type" value="Genomic_DNA"/>
</dbReference>
<keyword evidence="5" id="KW-1185">Reference proteome</keyword>
<evidence type="ECO:0000313" key="5">
    <source>
        <dbReference type="Proteomes" id="UP000659388"/>
    </source>
</evidence>
<sequence length="449" mass="50943">MKKILVLGAGRSSSSLINYLLENSTEEGWKVRVGDYALELAQDRCKNSENGYAFAFDIGNEDQLNEEVKAADIVVSMLPAKYHVVVAKSCLKWDKNMVTASYVSKEMQAYDAEAKERGIIILNECGLDPGIDHMSAMKVIDEIRHRGGVLTGFESFTGGLLAPGTDEKNPWEYKFTWNPRNVILAGQGVVKFIQEGTYKYIPYQKVFRRTEQVHIPGYGYFEGYANRDSLNYLDIYGLRGIKTIYRGTFRRPGFCRTWNVFVQLGATDDSYEMEGVKDMTHRSFINSFLSYNPNDSVELKLAYYLNLDIDGPEMHRLRWAGIFDHTPVGLTQGTPAQILEHILKKKWTLKKEDKDMIVMWHKFQYEENGEEKEIHSTLVAIGDDDIYTAMSKTVGLPLGIATKLILQGKVHGTGVQIPIKKEIYAPILKELSSFGFEMTEKEVNNTQSV</sequence>
<dbReference type="AlphaFoldDB" id="A0A937K0L2"/>
<dbReference type="InterPro" id="IPR032095">
    <property type="entry name" value="Sacchrp_dh-like_C"/>
</dbReference>
<evidence type="ECO:0000259" key="2">
    <source>
        <dbReference type="Pfam" id="PF03435"/>
    </source>
</evidence>
<keyword evidence="1" id="KW-0560">Oxidoreductase</keyword>
<feature type="domain" description="Saccharopine dehydrogenase-like C-terminal" evidence="3">
    <location>
        <begin position="126"/>
        <end position="434"/>
    </location>
</feature>
<gene>
    <name evidence="4" type="ORF">JL102_09965</name>
</gene>
<evidence type="ECO:0000259" key="3">
    <source>
        <dbReference type="Pfam" id="PF16653"/>
    </source>
</evidence>
<dbReference type="SUPFAM" id="SSF55347">
    <property type="entry name" value="Glyceraldehyde-3-phosphate dehydrogenase-like, C-terminal domain"/>
    <property type="match status" value="1"/>
</dbReference>
<evidence type="ECO:0000256" key="1">
    <source>
        <dbReference type="ARBA" id="ARBA00023002"/>
    </source>
</evidence>
<organism evidence="4 5">
    <name type="scientific">Fulvivirga sediminis</name>
    <dbReference type="NCBI Taxonomy" id="2803949"/>
    <lineage>
        <taxon>Bacteria</taxon>
        <taxon>Pseudomonadati</taxon>
        <taxon>Bacteroidota</taxon>
        <taxon>Cytophagia</taxon>
        <taxon>Cytophagales</taxon>
        <taxon>Fulvivirgaceae</taxon>
        <taxon>Fulvivirga</taxon>
    </lineage>
</organism>
<dbReference type="GO" id="GO:0004753">
    <property type="term" value="F:saccharopine dehydrogenase activity"/>
    <property type="evidence" value="ECO:0007669"/>
    <property type="project" value="TreeGrafter"/>
</dbReference>
<dbReference type="GO" id="GO:0005737">
    <property type="term" value="C:cytoplasm"/>
    <property type="evidence" value="ECO:0007669"/>
    <property type="project" value="TreeGrafter"/>
</dbReference>
<dbReference type="InterPro" id="IPR051168">
    <property type="entry name" value="AASS"/>
</dbReference>
<feature type="domain" description="Saccharopine dehydrogenase NADP binding" evidence="2">
    <location>
        <begin position="4"/>
        <end position="122"/>
    </location>
</feature>
<dbReference type="PANTHER" id="PTHR11133">
    <property type="entry name" value="SACCHAROPINE DEHYDROGENASE"/>
    <property type="match status" value="1"/>
</dbReference>
<dbReference type="InterPro" id="IPR036291">
    <property type="entry name" value="NAD(P)-bd_dom_sf"/>
</dbReference>
<dbReference type="RefSeq" id="WP_202244251.1">
    <property type="nucleotide sequence ID" value="NZ_JAESIY010000005.1"/>
</dbReference>
<dbReference type="Proteomes" id="UP000659388">
    <property type="component" value="Unassembled WGS sequence"/>
</dbReference>
<dbReference type="InterPro" id="IPR005097">
    <property type="entry name" value="Sacchrp_dh_NADP-bd"/>
</dbReference>
<accession>A0A937K0L2</accession>
<reference evidence="4" key="1">
    <citation type="submission" date="2021-01" db="EMBL/GenBank/DDBJ databases">
        <title>Fulvivirga kasyanovii gen. nov., sp nov., a novel member of the phylum Bacteroidetes isolated from seawater in a mussel farm.</title>
        <authorList>
            <person name="Zhao L.-H."/>
            <person name="Wang Z.-J."/>
        </authorList>
    </citation>
    <scope>NUCLEOTIDE SEQUENCE</scope>
    <source>
        <strain evidence="4">2943</strain>
    </source>
</reference>
<comment type="caution">
    <text evidence="4">The sequence shown here is derived from an EMBL/GenBank/DDBJ whole genome shotgun (WGS) entry which is preliminary data.</text>
</comment>